<reference evidence="1 2" key="1">
    <citation type="submission" date="2016-12" db="EMBL/GenBank/DDBJ databases">
        <title>The new phylogeny of genus Mycobacterium.</title>
        <authorList>
            <person name="Tortoli E."/>
            <person name="Trovato A."/>
            <person name="Cirillo D.M."/>
        </authorList>
    </citation>
    <scope>NUCLEOTIDE SEQUENCE [LARGE SCALE GENOMIC DNA]</scope>
    <source>
        <strain evidence="1 2">DSM 45069</strain>
    </source>
</reference>
<comment type="caution">
    <text evidence="1">The sequence shown here is derived from an EMBL/GenBank/DDBJ whole genome shotgun (WGS) entry which is preliminary data.</text>
</comment>
<dbReference type="RefSeq" id="WP_083067029.1">
    <property type="nucleotide sequence ID" value="NZ_MVHG01000107.1"/>
</dbReference>
<dbReference type="EMBL" id="MVHG01000107">
    <property type="protein sequence ID" value="ORA08059.1"/>
    <property type="molecule type" value="Genomic_DNA"/>
</dbReference>
<dbReference type="Proteomes" id="UP000192707">
    <property type="component" value="Unassembled WGS sequence"/>
</dbReference>
<dbReference type="AlphaFoldDB" id="A0A1W9Z7A4"/>
<evidence type="ECO:0000313" key="1">
    <source>
        <dbReference type="EMBL" id="ORA08059.1"/>
    </source>
</evidence>
<gene>
    <name evidence="1" type="ORF">BST14_25240</name>
</gene>
<proteinExistence type="predicted"/>
<name>A0A1W9Z7A4_MYCAI</name>
<dbReference type="OrthoDB" id="4728330at2"/>
<accession>A0A1W9Z7A4</accession>
<protein>
    <submittedName>
        <fullName evidence="1">Uncharacterized protein</fullName>
    </submittedName>
</protein>
<sequence length="94" mass="10024">MSSVTAEHPAIASVDDNGTERITVFDDDTSVICGAFRPVGHLYWRLYLATGVASAGCTATQTPPPHLLAARREDACRWVELIAHLYTNPAAVGG</sequence>
<keyword evidence="2" id="KW-1185">Reference proteome</keyword>
<organism evidence="1 2">
    <name type="scientific">Mycobacterium arosiense ATCC BAA-1401 = DSM 45069</name>
    <dbReference type="NCBI Taxonomy" id="1265311"/>
    <lineage>
        <taxon>Bacteria</taxon>
        <taxon>Bacillati</taxon>
        <taxon>Actinomycetota</taxon>
        <taxon>Actinomycetes</taxon>
        <taxon>Mycobacteriales</taxon>
        <taxon>Mycobacteriaceae</taxon>
        <taxon>Mycobacterium</taxon>
        <taxon>Mycobacterium avium complex (MAC)</taxon>
    </lineage>
</organism>
<evidence type="ECO:0000313" key="2">
    <source>
        <dbReference type="Proteomes" id="UP000192707"/>
    </source>
</evidence>